<evidence type="ECO:0000313" key="1">
    <source>
        <dbReference type="Proteomes" id="UP000095280"/>
    </source>
</evidence>
<dbReference type="AlphaFoldDB" id="A0A1I8HTB3"/>
<protein>
    <submittedName>
        <fullName evidence="2">MMS19 nucleotide excision repair protein</fullName>
    </submittedName>
</protein>
<keyword evidence="1" id="KW-1185">Reference proteome</keyword>
<organism evidence="1 2">
    <name type="scientific">Macrostomum lignano</name>
    <dbReference type="NCBI Taxonomy" id="282301"/>
    <lineage>
        <taxon>Eukaryota</taxon>
        <taxon>Metazoa</taxon>
        <taxon>Spiralia</taxon>
        <taxon>Lophotrochozoa</taxon>
        <taxon>Platyhelminthes</taxon>
        <taxon>Rhabditophora</taxon>
        <taxon>Macrostomorpha</taxon>
        <taxon>Macrostomida</taxon>
        <taxon>Macrostomidae</taxon>
        <taxon>Macrostomum</taxon>
    </lineage>
</organism>
<name>A0A1I8HTB3_9PLAT</name>
<proteinExistence type="predicted"/>
<dbReference type="Proteomes" id="UP000095280">
    <property type="component" value="Unplaced"/>
</dbReference>
<sequence length="146" mass="15626">ISQIEDPRIAGIVKPCEALLHEDRADTAFAAFLLPHLILQLVMEGQPGKCHQIREEILAVLNSVVSDGSSGSTDTAAAPRQLHGEASRAGAEKPVAELDAASLSAQTVFSVIDFFYGWTRHHLNQLKAGAEASDASYRRACDFLAG</sequence>
<evidence type="ECO:0000313" key="2">
    <source>
        <dbReference type="WBParaSite" id="maker-uti_cns_0007829-snap-gene-0.2-mRNA-1"/>
    </source>
</evidence>
<reference evidence="2" key="1">
    <citation type="submission" date="2016-11" db="UniProtKB">
        <authorList>
            <consortium name="WormBaseParasite"/>
        </authorList>
    </citation>
    <scope>IDENTIFICATION</scope>
</reference>
<accession>A0A1I8HTB3</accession>
<dbReference type="WBParaSite" id="maker-uti_cns_0007829-snap-gene-0.2-mRNA-1">
    <property type="protein sequence ID" value="maker-uti_cns_0007829-snap-gene-0.2-mRNA-1"/>
    <property type="gene ID" value="maker-uti_cns_0007829-snap-gene-0.2"/>
</dbReference>